<dbReference type="EMBL" id="JAULSR010000001">
    <property type="protein sequence ID" value="KAK0634867.1"/>
    <property type="molecule type" value="Genomic_DNA"/>
</dbReference>
<feature type="region of interest" description="Disordered" evidence="1">
    <location>
        <begin position="1"/>
        <end position="38"/>
    </location>
</feature>
<feature type="compositionally biased region" description="Low complexity" evidence="1">
    <location>
        <begin position="339"/>
        <end position="348"/>
    </location>
</feature>
<protein>
    <submittedName>
        <fullName evidence="2">Uncharacterized protein</fullName>
    </submittedName>
</protein>
<gene>
    <name evidence="2" type="ORF">B0T17DRAFT_502468</name>
</gene>
<sequence length="455" mass="48343">MDITPNPNPDEIDIIPISDDDNNNDNPEIINSSEDDDLDADAAAMAAAMGFSSFGANKDRRRPAKKRRFNDDDAELTGANRMPLHPRHTATPTASAVTFSEERENIDEIDLCSDDDDETAGNGAAARVLPGVPPPPGVVSPAYPAAAAAAEAAAADERTQSPREMELEAYYRSRNLDVSQRVIRQLVAAHLAGETPTAAAVHAPDAAPMRLPAPVHHRPVVSVPAPAPAPAPYGLAPGVSVSVSVGSGSGINSLPPIPAFAAAAASSMDYQLQQPPPPGVQDWAPLQGGGRGGGGGGGGGFGRGGGRGGQNRQWYIDYYDPSSNENPWERLEQTMGLEPRGSWLPSRSPGGGGGRGGEEEATCPLWLHDALCFLDTNYLVEEWLGFISVYMLGITSRHMMQQGRIGPLGGWLGMQFAVYKLGSARMRQRQMYARRGEGNGSWLDWPGWSQKNFTG</sequence>
<feature type="region of interest" description="Disordered" evidence="1">
    <location>
        <begin position="289"/>
        <end position="308"/>
    </location>
</feature>
<feature type="compositionally biased region" description="Acidic residues" evidence="1">
    <location>
        <begin position="10"/>
        <end position="23"/>
    </location>
</feature>
<accession>A0AA40CDW9</accession>
<feature type="region of interest" description="Disordered" evidence="1">
    <location>
        <begin position="339"/>
        <end position="359"/>
    </location>
</feature>
<feature type="compositionally biased region" description="Acidic residues" evidence="1">
    <location>
        <begin position="104"/>
        <end position="119"/>
    </location>
</feature>
<feature type="region of interest" description="Disordered" evidence="1">
    <location>
        <begin position="51"/>
        <end position="133"/>
    </location>
</feature>
<proteinExistence type="predicted"/>
<evidence type="ECO:0000313" key="2">
    <source>
        <dbReference type="EMBL" id="KAK0634867.1"/>
    </source>
</evidence>
<name>A0AA40CDW9_9PEZI</name>
<reference evidence="2" key="1">
    <citation type="submission" date="2023-06" db="EMBL/GenBank/DDBJ databases">
        <title>Genome-scale phylogeny and comparative genomics of the fungal order Sordariales.</title>
        <authorList>
            <consortium name="Lawrence Berkeley National Laboratory"/>
            <person name="Hensen N."/>
            <person name="Bonometti L."/>
            <person name="Westerberg I."/>
            <person name="Brannstrom I.O."/>
            <person name="Guillou S."/>
            <person name="Cros-Aarteil S."/>
            <person name="Calhoun S."/>
            <person name="Haridas S."/>
            <person name="Kuo A."/>
            <person name="Mondo S."/>
            <person name="Pangilinan J."/>
            <person name="Riley R."/>
            <person name="LaButti K."/>
            <person name="Andreopoulos B."/>
            <person name="Lipzen A."/>
            <person name="Chen C."/>
            <person name="Yanf M."/>
            <person name="Daum C."/>
            <person name="Ng V."/>
            <person name="Clum A."/>
            <person name="Steindorff A."/>
            <person name="Ohm R."/>
            <person name="Martin F."/>
            <person name="Silar P."/>
            <person name="Natvig D."/>
            <person name="Lalanne C."/>
            <person name="Gautier V."/>
            <person name="Ament-velasquez S.L."/>
            <person name="Kruys A."/>
            <person name="Hutchinson M.I."/>
            <person name="Powell A.J."/>
            <person name="Barry K."/>
            <person name="Miller A.N."/>
            <person name="Grigoriev I.V."/>
            <person name="Debuchy R."/>
            <person name="Gladieux P."/>
            <person name="Thoren M.H."/>
            <person name="Johannesson H."/>
        </authorList>
    </citation>
    <scope>NUCLEOTIDE SEQUENCE</scope>
    <source>
        <strain evidence="2">SMH3391-2</strain>
    </source>
</reference>
<dbReference type="Proteomes" id="UP001174934">
    <property type="component" value="Unassembled WGS sequence"/>
</dbReference>
<dbReference type="AlphaFoldDB" id="A0AA40CDW9"/>
<organism evidence="2 3">
    <name type="scientific">Bombardia bombarda</name>
    <dbReference type="NCBI Taxonomy" id="252184"/>
    <lineage>
        <taxon>Eukaryota</taxon>
        <taxon>Fungi</taxon>
        <taxon>Dikarya</taxon>
        <taxon>Ascomycota</taxon>
        <taxon>Pezizomycotina</taxon>
        <taxon>Sordariomycetes</taxon>
        <taxon>Sordariomycetidae</taxon>
        <taxon>Sordariales</taxon>
        <taxon>Lasiosphaeriaceae</taxon>
        <taxon>Bombardia</taxon>
    </lineage>
</organism>
<evidence type="ECO:0000313" key="3">
    <source>
        <dbReference type="Proteomes" id="UP001174934"/>
    </source>
</evidence>
<comment type="caution">
    <text evidence="2">The sequence shown here is derived from an EMBL/GenBank/DDBJ whole genome shotgun (WGS) entry which is preliminary data.</text>
</comment>
<feature type="compositionally biased region" description="Basic residues" evidence="1">
    <location>
        <begin position="59"/>
        <end position="68"/>
    </location>
</feature>
<keyword evidence="3" id="KW-1185">Reference proteome</keyword>
<evidence type="ECO:0000256" key="1">
    <source>
        <dbReference type="SAM" id="MobiDB-lite"/>
    </source>
</evidence>